<comment type="caution">
    <text evidence="1">The sequence shown here is derived from an EMBL/GenBank/DDBJ whole genome shotgun (WGS) entry which is preliminary data.</text>
</comment>
<gene>
    <name evidence="1" type="ORF">PMAYCL1PPCAC_06627</name>
</gene>
<evidence type="ECO:0000313" key="1">
    <source>
        <dbReference type="EMBL" id="GMR36432.1"/>
    </source>
</evidence>
<dbReference type="Proteomes" id="UP001328107">
    <property type="component" value="Unassembled WGS sequence"/>
</dbReference>
<reference evidence="2" key="1">
    <citation type="submission" date="2022-10" db="EMBL/GenBank/DDBJ databases">
        <title>Genome assembly of Pristionchus species.</title>
        <authorList>
            <person name="Yoshida K."/>
            <person name="Sommer R.J."/>
        </authorList>
    </citation>
    <scope>NUCLEOTIDE SEQUENCE [LARGE SCALE GENOMIC DNA]</scope>
    <source>
        <strain evidence="2">RS5460</strain>
    </source>
</reference>
<name>A0AAN4ZET0_9BILA</name>
<sequence length="595" mass="68295">MDEVTQKKHQKEVTQLVERTISDSHYFPPGHGFQGYKPFTSIVNEMRYREMGDRRMRPEKIWPSLVKNERRVFQLSSEMKTKGETMIDCKRAVSHTEVIDLEEEVVREFVHDRERIDCHSVRAILVADEDTLVRSNAHLDGSTHAKRIMEKYVILLTDLGQVRMYVEEEGNYVLAHRFNLPAHLFKFKSLYWNIEKDEIFCVGVTPRRHIDDMGDDQFSHTTRRSNYTPFSQSFALAVIRLDPVVVVKYLVRLDSQLFGQLNDVAVHNDALVCMSHKCTTIYNMNELCAEYIESVPTPTDYGSPTSDRVVLFNMIIKKKPFPLRTFPGSIFGIDINYASMHVILQYNRGRSTCQLEGMDESVPQFIDEWKEIRNSKLVIHNIFGGARFHPDVSTKIIRLEGDILKCFSLQSVLKERGDKKEDSGCVVSLLWSVQLLPPTKTRAGSPDGDSDQNSVTNIVHSIKLVPGNMLMIIMIYDAALMYSMNAPYRFCPMAVFLDSITGRLIRVIPVPNTVFFHGDSVVMTLGSLLSMGVAEDSDTRRVRVHRLVEMDTPASEIPKFKSDVLNRKQRRLKRKAESLLSREEMHLFPGSHKIV</sequence>
<keyword evidence="2" id="KW-1185">Reference proteome</keyword>
<organism evidence="1 2">
    <name type="scientific">Pristionchus mayeri</name>
    <dbReference type="NCBI Taxonomy" id="1317129"/>
    <lineage>
        <taxon>Eukaryota</taxon>
        <taxon>Metazoa</taxon>
        <taxon>Ecdysozoa</taxon>
        <taxon>Nematoda</taxon>
        <taxon>Chromadorea</taxon>
        <taxon>Rhabditida</taxon>
        <taxon>Rhabditina</taxon>
        <taxon>Diplogasteromorpha</taxon>
        <taxon>Diplogasteroidea</taxon>
        <taxon>Neodiplogasteridae</taxon>
        <taxon>Pristionchus</taxon>
    </lineage>
</organism>
<protein>
    <submittedName>
        <fullName evidence="1">Uncharacterized protein</fullName>
    </submittedName>
</protein>
<dbReference type="EMBL" id="BTRK01000002">
    <property type="protein sequence ID" value="GMR36432.1"/>
    <property type="molecule type" value="Genomic_DNA"/>
</dbReference>
<proteinExistence type="predicted"/>
<accession>A0AAN4ZET0</accession>
<dbReference type="AlphaFoldDB" id="A0AAN4ZET0"/>
<evidence type="ECO:0000313" key="2">
    <source>
        <dbReference type="Proteomes" id="UP001328107"/>
    </source>
</evidence>